<keyword evidence="8" id="KW-0479">Metal-binding</keyword>
<protein>
    <recommendedName>
        <fullName evidence="9">Ribonuclease</fullName>
        <ecNumber evidence="9">3.1.26.4</ecNumber>
    </recommendedName>
</protein>
<dbReference type="Pfam" id="PF20154">
    <property type="entry name" value="LNT_N"/>
    <property type="match status" value="1"/>
</dbReference>
<dbReference type="EMBL" id="JAEAOA010001141">
    <property type="protein sequence ID" value="KAK3606889.1"/>
    <property type="molecule type" value="Genomic_DNA"/>
</dbReference>
<keyword evidence="7" id="KW-0012">Acyltransferase</keyword>
<dbReference type="PANTHER" id="PTHR38686">
    <property type="entry name" value="APOLIPOPROTEIN N-ACYLTRANSFERASE"/>
    <property type="match status" value="1"/>
</dbReference>
<evidence type="ECO:0000313" key="13">
    <source>
        <dbReference type="EMBL" id="KAK3606889.1"/>
    </source>
</evidence>
<evidence type="ECO:0000256" key="7">
    <source>
        <dbReference type="ARBA" id="ARBA00023315"/>
    </source>
</evidence>
<keyword evidence="2" id="KW-1003">Cell membrane</keyword>
<keyword evidence="8 9" id="KW-0378">Hydrolase</keyword>
<dbReference type="InterPro" id="IPR004563">
    <property type="entry name" value="Apolipo_AcylTrfase"/>
</dbReference>
<dbReference type="InterPro" id="IPR036397">
    <property type="entry name" value="RNaseH_sf"/>
</dbReference>
<evidence type="ECO:0000256" key="2">
    <source>
        <dbReference type="ARBA" id="ARBA00022475"/>
    </source>
</evidence>
<dbReference type="EC" id="3.1.26.4" evidence="9"/>
<feature type="transmembrane region" description="Helical" evidence="10">
    <location>
        <begin position="72"/>
        <end position="94"/>
    </location>
</feature>
<dbReference type="PANTHER" id="PTHR38686:SF1">
    <property type="entry name" value="APOLIPOPROTEIN N-ACYLTRANSFERASE"/>
    <property type="match status" value="1"/>
</dbReference>
<dbReference type="NCBIfam" id="TIGR00546">
    <property type="entry name" value="lnt"/>
    <property type="match status" value="1"/>
</dbReference>
<dbReference type="HAMAP" id="MF_01148">
    <property type="entry name" value="Lnt"/>
    <property type="match status" value="1"/>
</dbReference>
<reference evidence="13" key="2">
    <citation type="journal article" date="2021" name="Genome Biol. Evol.">
        <title>Developing a high-quality reference genome for a parasitic bivalve with doubly uniparental inheritance (Bivalvia: Unionida).</title>
        <authorList>
            <person name="Smith C.H."/>
        </authorList>
    </citation>
    <scope>NUCLEOTIDE SEQUENCE</scope>
    <source>
        <strain evidence="13">CHS0354</strain>
        <tissue evidence="13">Mantle</tissue>
    </source>
</reference>
<keyword evidence="3" id="KW-0808">Transferase</keyword>
<evidence type="ECO:0000259" key="12">
    <source>
        <dbReference type="PROSITE" id="PS51975"/>
    </source>
</evidence>
<organism evidence="13 14">
    <name type="scientific">Potamilus streckersoni</name>
    <dbReference type="NCBI Taxonomy" id="2493646"/>
    <lineage>
        <taxon>Eukaryota</taxon>
        <taxon>Metazoa</taxon>
        <taxon>Spiralia</taxon>
        <taxon>Lophotrochozoa</taxon>
        <taxon>Mollusca</taxon>
        <taxon>Bivalvia</taxon>
        <taxon>Autobranchia</taxon>
        <taxon>Heteroconchia</taxon>
        <taxon>Palaeoheterodonta</taxon>
        <taxon>Unionida</taxon>
        <taxon>Unionoidea</taxon>
        <taxon>Unionidae</taxon>
        <taxon>Ambleminae</taxon>
        <taxon>Lampsilini</taxon>
        <taxon>Potamilus</taxon>
    </lineage>
</organism>
<proteinExistence type="inferred from homology"/>
<feature type="binding site" evidence="8">
    <location>
        <position position="479"/>
    </location>
    <ligand>
        <name>a divalent metal cation</name>
        <dbReference type="ChEBI" id="CHEBI:60240"/>
    </ligand>
</feature>
<feature type="transmembrane region" description="Helical" evidence="10">
    <location>
        <begin position="31"/>
        <end position="52"/>
    </location>
</feature>
<dbReference type="SUPFAM" id="SSF56317">
    <property type="entry name" value="Carbon-nitrogen hydrolase"/>
    <property type="match status" value="1"/>
</dbReference>
<comment type="function">
    <text evidence="9">Endonuclease that specifically degrades the RNA of RNA-DNA hybrids.</text>
</comment>
<comment type="subcellular location">
    <subcellularLocation>
        <location evidence="1">Cell membrane</location>
        <topology evidence="1">Multi-pass membrane protein</topology>
    </subcellularLocation>
</comment>
<dbReference type="GO" id="GO:0006401">
    <property type="term" value="P:RNA catabolic process"/>
    <property type="evidence" value="ECO:0007669"/>
    <property type="project" value="UniProtKB-UniRule"/>
</dbReference>
<comment type="catalytic activity">
    <reaction evidence="8 9">
        <text>Endonucleolytic cleavage to 5'-phosphomonoester.</text>
        <dbReference type="EC" id="3.1.26.4"/>
    </reaction>
</comment>
<evidence type="ECO:0000256" key="8">
    <source>
        <dbReference type="PROSITE-ProRule" id="PRU01319"/>
    </source>
</evidence>
<dbReference type="InterPro" id="IPR012337">
    <property type="entry name" value="RNaseH-like_sf"/>
</dbReference>
<feature type="domain" description="RNase H type-2" evidence="12">
    <location>
        <begin position="472"/>
        <end position="681"/>
    </location>
</feature>
<feature type="transmembrane region" description="Helical" evidence="10">
    <location>
        <begin position="174"/>
        <end position="194"/>
    </location>
</feature>
<dbReference type="GO" id="GO:0005886">
    <property type="term" value="C:plasma membrane"/>
    <property type="evidence" value="ECO:0007669"/>
    <property type="project" value="UniProtKB-SubCell"/>
</dbReference>
<dbReference type="GO" id="GO:0004523">
    <property type="term" value="F:RNA-DNA hybrid ribonuclease activity"/>
    <property type="evidence" value="ECO:0007669"/>
    <property type="project" value="UniProtKB-UniRule"/>
</dbReference>
<gene>
    <name evidence="13" type="ORF">CHS0354_018483</name>
</gene>
<keyword evidence="8 9" id="KW-0255">Endonuclease</keyword>
<evidence type="ECO:0000259" key="11">
    <source>
        <dbReference type="PROSITE" id="PS50263"/>
    </source>
</evidence>
<keyword evidence="8 9" id="KW-0540">Nuclease</keyword>
<dbReference type="AlphaFoldDB" id="A0AAE0TBN0"/>
<dbReference type="InterPro" id="IPR036526">
    <property type="entry name" value="C-N_Hydrolase_sf"/>
</dbReference>
<accession>A0AAE0TBN0</accession>
<dbReference type="Pfam" id="PF00795">
    <property type="entry name" value="CN_hydrolase"/>
    <property type="match status" value="1"/>
</dbReference>
<dbReference type="GO" id="GO:0003723">
    <property type="term" value="F:RNA binding"/>
    <property type="evidence" value="ECO:0007669"/>
    <property type="project" value="UniProtKB-UniRule"/>
</dbReference>
<comment type="cofactor">
    <cofactor evidence="8">
        <name>Mn(2+)</name>
        <dbReference type="ChEBI" id="CHEBI:29035"/>
    </cofactor>
    <cofactor evidence="8">
        <name>Mg(2+)</name>
        <dbReference type="ChEBI" id="CHEBI:18420"/>
    </cofactor>
    <text evidence="8">Manganese or magnesium. Binds 1 divalent metal ion per monomer in the absence of substrate. May bind a second metal ion after substrate binding.</text>
</comment>
<feature type="binding site" evidence="8">
    <location>
        <position position="581"/>
    </location>
    <ligand>
        <name>a divalent metal cation</name>
        <dbReference type="ChEBI" id="CHEBI:60240"/>
    </ligand>
</feature>
<feature type="transmembrane region" description="Helical" evidence="10">
    <location>
        <begin position="101"/>
        <end position="122"/>
    </location>
</feature>
<evidence type="ECO:0000256" key="1">
    <source>
        <dbReference type="ARBA" id="ARBA00004651"/>
    </source>
</evidence>
<dbReference type="Gene3D" id="3.30.420.10">
    <property type="entry name" value="Ribonuclease H-like superfamily/Ribonuclease H"/>
    <property type="match status" value="1"/>
</dbReference>
<dbReference type="GO" id="GO:0016410">
    <property type="term" value="F:N-acyltransferase activity"/>
    <property type="evidence" value="ECO:0007669"/>
    <property type="project" value="InterPro"/>
</dbReference>
<dbReference type="Gene3D" id="3.60.110.10">
    <property type="entry name" value="Carbon-nitrogen hydrolase"/>
    <property type="match status" value="1"/>
</dbReference>
<evidence type="ECO:0000256" key="6">
    <source>
        <dbReference type="ARBA" id="ARBA00023136"/>
    </source>
</evidence>
<feature type="transmembrane region" description="Helical" evidence="10">
    <location>
        <begin position="142"/>
        <end position="162"/>
    </location>
</feature>
<dbReference type="InterPro" id="IPR045378">
    <property type="entry name" value="LNT_N"/>
</dbReference>
<dbReference type="GO" id="GO:0046872">
    <property type="term" value="F:metal ion binding"/>
    <property type="evidence" value="ECO:0007669"/>
    <property type="project" value="UniProtKB-KW"/>
</dbReference>
<sequence>MSFLAFPGYSLYLLIWICLVPLLMSYREHPVAVNIKAGMISLFVTVCGGFPWMNYLALHYIGIPAPFHLASVIIYAGYISVLFGIIFGLTAFIYRRTRLPYIFILPVIFVAVWRLYPMLFYFRFGESQFPFKTAIQPIEFSGIYGLDFMIVLVNAVVAELFIYGKKALKDKAVMAGAGIIVLWFITGAVLYQNWSKRIAELPVRKIAIVQPNHKIGSGLGPVKRPIELEMSVVAANEGAEAAIWPEGVFYGYDYYEPVREEFRKTAEIENIALIINDRTRVEGAAGQEYVSAVAVKPDGTDERYHKNVLVPFGETAPLNPITRPLIDFFDAPVPNFAAGNAYAAFNINGIRMVPVICYENIFPEYTAGAVGRDGAGKMFVFQSQDGWYGSAQQAQIHLEISLMRAVENRVPTVHVINNGYSAAVTPHGELLAITDYESTLLKIVPIPFDANAGGSFYSRYPYLFIGTAGTGSVSLGIDEAGRGCVLGPLCIAGVWMDEPDGTRFLADIGCQDSKAFGSGKNAVRRRAELATQIRQRFRYVIYDISPAEIDRYVRTLSLNRAESDYAAKILSEKGFDRAVLDGKKIFSPLTQPHIIATDKADSLYPEVMAASVIAKDRRDRLLTELYKELNFPADIPGGGYANALTLKLLGEYIRTHGRLPGAYRTSYRWSKLDAIAGNTQLQN</sequence>
<dbReference type="SUPFAM" id="SSF53098">
    <property type="entry name" value="Ribonuclease H-like"/>
    <property type="match status" value="1"/>
</dbReference>
<dbReference type="PROSITE" id="PS51975">
    <property type="entry name" value="RNASE_H_2"/>
    <property type="match status" value="1"/>
</dbReference>
<comment type="caution">
    <text evidence="13">The sequence shown here is derived from an EMBL/GenBank/DDBJ whole genome shotgun (WGS) entry which is preliminary data.</text>
</comment>
<evidence type="ECO:0000256" key="10">
    <source>
        <dbReference type="SAM" id="Phobius"/>
    </source>
</evidence>
<evidence type="ECO:0000256" key="9">
    <source>
        <dbReference type="RuleBase" id="RU003515"/>
    </source>
</evidence>
<evidence type="ECO:0000256" key="5">
    <source>
        <dbReference type="ARBA" id="ARBA00022989"/>
    </source>
</evidence>
<dbReference type="CDD" id="cd07571">
    <property type="entry name" value="ALP_N-acyl_transferase"/>
    <property type="match status" value="1"/>
</dbReference>
<keyword evidence="14" id="KW-1185">Reference proteome</keyword>
<dbReference type="InterPro" id="IPR003010">
    <property type="entry name" value="C-N_Hydrolase"/>
</dbReference>
<dbReference type="GO" id="GO:0042158">
    <property type="term" value="P:lipoprotein biosynthetic process"/>
    <property type="evidence" value="ECO:0007669"/>
    <property type="project" value="InterPro"/>
</dbReference>
<reference evidence="13" key="1">
    <citation type="journal article" date="2021" name="Genome Biol. Evol.">
        <title>A High-Quality Reference Genome for a Parasitic Bivalve with Doubly Uniparental Inheritance (Bivalvia: Unionida).</title>
        <authorList>
            <person name="Smith C.H."/>
        </authorList>
    </citation>
    <scope>NUCLEOTIDE SEQUENCE</scope>
    <source>
        <strain evidence="13">CHS0354</strain>
    </source>
</reference>
<feature type="transmembrane region" description="Helical" evidence="10">
    <location>
        <begin position="6"/>
        <end position="24"/>
    </location>
</feature>
<evidence type="ECO:0000256" key="4">
    <source>
        <dbReference type="ARBA" id="ARBA00022692"/>
    </source>
</evidence>
<feature type="domain" description="CN hydrolase" evidence="11">
    <location>
        <begin position="204"/>
        <end position="448"/>
    </location>
</feature>
<comment type="similarity">
    <text evidence="9">Belongs to the RNase HII family.</text>
</comment>
<dbReference type="Pfam" id="PF01351">
    <property type="entry name" value="RNase_HII"/>
    <property type="match status" value="1"/>
</dbReference>
<dbReference type="PROSITE" id="PS50263">
    <property type="entry name" value="CN_HYDROLASE"/>
    <property type="match status" value="1"/>
</dbReference>
<evidence type="ECO:0000256" key="3">
    <source>
        <dbReference type="ARBA" id="ARBA00022679"/>
    </source>
</evidence>
<evidence type="ECO:0000313" key="14">
    <source>
        <dbReference type="Proteomes" id="UP001195483"/>
    </source>
</evidence>
<keyword evidence="4 10" id="KW-0812">Transmembrane</keyword>
<dbReference type="InterPro" id="IPR024567">
    <property type="entry name" value="RNase_HII/HIII_dom"/>
</dbReference>
<feature type="binding site" evidence="8">
    <location>
        <position position="478"/>
    </location>
    <ligand>
        <name>a divalent metal cation</name>
        <dbReference type="ChEBI" id="CHEBI:60240"/>
    </ligand>
</feature>
<reference evidence="13" key="3">
    <citation type="submission" date="2023-05" db="EMBL/GenBank/DDBJ databases">
        <authorList>
            <person name="Smith C.H."/>
        </authorList>
    </citation>
    <scope>NUCLEOTIDE SEQUENCE</scope>
    <source>
        <strain evidence="13">CHS0354</strain>
        <tissue evidence="13">Mantle</tissue>
    </source>
</reference>
<keyword evidence="5 10" id="KW-1133">Transmembrane helix</keyword>
<keyword evidence="6 10" id="KW-0472">Membrane</keyword>
<dbReference type="Proteomes" id="UP001195483">
    <property type="component" value="Unassembled WGS sequence"/>
</dbReference>
<name>A0AAE0TBN0_9BIVA</name>